<dbReference type="Gene3D" id="2.40.37.10">
    <property type="entry name" value="Lyase, Ornithine Decarboxylase, Chain A, domain 1"/>
    <property type="match status" value="1"/>
</dbReference>
<keyword evidence="2" id="KW-0456">Lyase</keyword>
<dbReference type="PRINTS" id="PR01182">
    <property type="entry name" value="ORNDCRBXLASE"/>
</dbReference>
<feature type="region of interest" description="Disordered" evidence="3">
    <location>
        <begin position="1"/>
        <end position="22"/>
    </location>
</feature>
<evidence type="ECO:0000313" key="6">
    <source>
        <dbReference type="Proteomes" id="UP001054945"/>
    </source>
</evidence>
<dbReference type="GO" id="GO:0005737">
    <property type="term" value="C:cytoplasm"/>
    <property type="evidence" value="ECO:0007669"/>
    <property type="project" value="TreeGrafter"/>
</dbReference>
<keyword evidence="6" id="KW-1185">Reference proteome</keyword>
<evidence type="ECO:0000259" key="4">
    <source>
        <dbReference type="Pfam" id="PF00278"/>
    </source>
</evidence>
<dbReference type="GO" id="GO:0004586">
    <property type="term" value="F:ornithine decarboxylase activity"/>
    <property type="evidence" value="ECO:0007669"/>
    <property type="project" value="TreeGrafter"/>
</dbReference>
<proteinExistence type="predicted"/>
<keyword evidence="1" id="KW-0663">Pyridoxal phosphate</keyword>
<dbReference type="InterPro" id="IPR022643">
    <property type="entry name" value="De-COase2_C"/>
</dbReference>
<accession>A0AAV4NGL7</accession>
<reference evidence="5 6" key="1">
    <citation type="submission" date="2021-06" db="EMBL/GenBank/DDBJ databases">
        <title>Caerostris extrusa draft genome.</title>
        <authorList>
            <person name="Kono N."/>
            <person name="Arakawa K."/>
        </authorList>
    </citation>
    <scope>NUCLEOTIDE SEQUENCE [LARGE SCALE GENOMIC DNA]</scope>
</reference>
<protein>
    <submittedName>
        <fullName evidence="5">Ornithine decarboxylase</fullName>
    </submittedName>
</protein>
<gene>
    <name evidence="5" type="primary">ODC1_4</name>
    <name evidence="5" type="ORF">CEXT_432721</name>
</gene>
<feature type="compositionally biased region" description="Basic and acidic residues" evidence="3">
    <location>
        <begin position="10"/>
        <end position="21"/>
    </location>
</feature>
<evidence type="ECO:0000256" key="3">
    <source>
        <dbReference type="SAM" id="MobiDB-lite"/>
    </source>
</evidence>
<evidence type="ECO:0000256" key="2">
    <source>
        <dbReference type="ARBA" id="ARBA00023239"/>
    </source>
</evidence>
<dbReference type="GO" id="GO:0033387">
    <property type="term" value="P:putrescine biosynthetic process from arginine, via ornithine"/>
    <property type="evidence" value="ECO:0007669"/>
    <property type="project" value="TreeGrafter"/>
</dbReference>
<evidence type="ECO:0000313" key="5">
    <source>
        <dbReference type="EMBL" id="GIX83949.1"/>
    </source>
</evidence>
<dbReference type="InterPro" id="IPR002433">
    <property type="entry name" value="Orn_de-COase"/>
</dbReference>
<dbReference type="PANTHER" id="PTHR11482:SF6">
    <property type="entry name" value="ORNITHINE DECARBOXYLASE 1-RELATED"/>
    <property type="match status" value="1"/>
</dbReference>
<evidence type="ECO:0000256" key="1">
    <source>
        <dbReference type="ARBA" id="ARBA00022898"/>
    </source>
</evidence>
<dbReference type="AlphaFoldDB" id="A0AAV4NGL7"/>
<dbReference type="Proteomes" id="UP001054945">
    <property type="component" value="Unassembled WGS sequence"/>
</dbReference>
<dbReference type="EMBL" id="BPLR01003383">
    <property type="protein sequence ID" value="GIX83949.1"/>
    <property type="molecule type" value="Genomic_DNA"/>
</dbReference>
<name>A0AAV4NGL7_CAEEX</name>
<dbReference type="PANTHER" id="PTHR11482">
    <property type="entry name" value="ARGININE/DIAMINOPIMELATE/ORNITHINE DECARBOXYLASE"/>
    <property type="match status" value="1"/>
</dbReference>
<dbReference type="Pfam" id="PF00278">
    <property type="entry name" value="Orn_DAP_Arg_deC"/>
    <property type="match status" value="1"/>
</dbReference>
<organism evidence="5 6">
    <name type="scientific">Caerostris extrusa</name>
    <name type="common">Bark spider</name>
    <name type="synonym">Caerostris bankana</name>
    <dbReference type="NCBI Taxonomy" id="172846"/>
    <lineage>
        <taxon>Eukaryota</taxon>
        <taxon>Metazoa</taxon>
        <taxon>Ecdysozoa</taxon>
        <taxon>Arthropoda</taxon>
        <taxon>Chelicerata</taxon>
        <taxon>Arachnida</taxon>
        <taxon>Araneae</taxon>
        <taxon>Araneomorphae</taxon>
        <taxon>Entelegynae</taxon>
        <taxon>Araneoidea</taxon>
        <taxon>Araneidae</taxon>
        <taxon>Caerostris</taxon>
    </lineage>
</organism>
<sequence length="329" mass="36684">MHLLVFDSTEAEKSERMERSHAQSNMFYERNRCSYQSGSPPSRIVYANCYSGSLSSSTCCPIGSGLHGFRQQGGTTEDQTAVSMCTTTATNQDSGILIVKILLSFHIGSLTQDPNDFEGAIQLSRSVFDAVEEHGYETHCTGYWWRVSLVAKVPQISLSSQVVRLQLPGTPAVGRKPTEGDIFLERCPVLKAKTTIQNVLCQGIIIKYDSQQRRLGIAALVNLFKWQDQKSCTLLMRVFMACLFLMYLINQNVNLRLERNGQARSSCSSSIWGQSCDAVDVIVEKCMLPELKVGDWLTIDDMGAYTTAASTFNGFEKTEVIYISREQCK</sequence>
<dbReference type="InterPro" id="IPR009006">
    <property type="entry name" value="Ala_racemase/Decarboxylase_C"/>
</dbReference>
<dbReference type="SUPFAM" id="SSF50621">
    <property type="entry name" value="Alanine racemase C-terminal domain-like"/>
    <property type="match status" value="1"/>
</dbReference>
<feature type="domain" description="Orn/DAP/Arg decarboxylase 2 C-terminal" evidence="4">
    <location>
        <begin position="248"/>
        <end position="303"/>
    </location>
</feature>
<comment type="caution">
    <text evidence="5">The sequence shown here is derived from an EMBL/GenBank/DDBJ whole genome shotgun (WGS) entry which is preliminary data.</text>
</comment>